<dbReference type="Gene3D" id="3.30.1440.10">
    <property type="match status" value="1"/>
</dbReference>
<evidence type="ECO:0000313" key="1">
    <source>
        <dbReference type="EMBL" id="SVB27326.1"/>
    </source>
</evidence>
<proteinExistence type="predicted"/>
<dbReference type="PANTHER" id="PTHR38816:SF1">
    <property type="entry name" value="EXOSOME SUBUNIT"/>
    <property type="match status" value="1"/>
</dbReference>
<organism evidence="1">
    <name type="scientific">marine metagenome</name>
    <dbReference type="NCBI Taxonomy" id="408172"/>
    <lineage>
        <taxon>unclassified sequences</taxon>
        <taxon>metagenomes</taxon>
        <taxon>ecological metagenomes</taxon>
    </lineage>
</organism>
<dbReference type="PANTHER" id="PTHR38816">
    <property type="entry name" value="EXOSOME SUBUNIT, DUF54 FAMILY-RELATED"/>
    <property type="match status" value="1"/>
</dbReference>
<dbReference type="EMBL" id="UINC01035235">
    <property type="protein sequence ID" value="SVB27326.1"/>
    <property type="molecule type" value="Genomic_DNA"/>
</dbReference>
<dbReference type="SUPFAM" id="SSF55282">
    <property type="entry name" value="RL5-like"/>
    <property type="match status" value="1"/>
</dbReference>
<dbReference type="Pfam" id="PF01877">
    <property type="entry name" value="RNA_binding"/>
    <property type="match status" value="1"/>
</dbReference>
<accession>A0A382CMH2</accession>
<protein>
    <submittedName>
        <fullName evidence="1">Uncharacterized protein</fullName>
    </submittedName>
</protein>
<dbReference type="InterPro" id="IPR002739">
    <property type="entry name" value="PAB1135-like"/>
</dbReference>
<reference evidence="1" key="1">
    <citation type="submission" date="2018-05" db="EMBL/GenBank/DDBJ databases">
        <authorList>
            <person name="Lanie J.A."/>
            <person name="Ng W.-L."/>
            <person name="Kazmierczak K.M."/>
            <person name="Andrzejewski T.M."/>
            <person name="Davidsen T.M."/>
            <person name="Wayne K.J."/>
            <person name="Tettelin H."/>
            <person name="Glass J.I."/>
            <person name="Rusch D."/>
            <person name="Podicherti R."/>
            <person name="Tsui H.-C.T."/>
            <person name="Winkler M.E."/>
        </authorList>
    </citation>
    <scope>NUCLEOTIDE SEQUENCE</scope>
</reference>
<name>A0A382CMH2_9ZZZZ</name>
<dbReference type="InterPro" id="IPR022803">
    <property type="entry name" value="Ribosomal_uL5_dom_sf"/>
</dbReference>
<dbReference type="AlphaFoldDB" id="A0A382CMH2"/>
<feature type="non-terminal residue" evidence="1">
    <location>
        <position position="108"/>
    </location>
</feature>
<gene>
    <name evidence="1" type="ORF">METZ01_LOCUS180180</name>
</gene>
<sequence>MSNHLIIKIEMILHATESFQKITNSFFDMFGIKENEISMQNISGHFGNPISMLRLEIKNKRTGEFVKKLVSMIPKDQMTGLLENIEDYIQDSSLYLRFSKQHFVKKTL</sequence>